<feature type="compositionally biased region" description="Polar residues" evidence="5">
    <location>
        <begin position="306"/>
        <end position="315"/>
    </location>
</feature>
<feature type="compositionally biased region" description="Polar residues" evidence="5">
    <location>
        <begin position="2095"/>
        <end position="2115"/>
    </location>
</feature>
<keyword evidence="2 4" id="KW-0863">Zinc-finger</keyword>
<sequence length="2164" mass="238652">MADRGVEIVCAGNPNFAVICDYLKRFSDILGLKKLPIATLERMLEDKKHVARDLIDLHVRLMRRLKKSVPYDRWEKFLIRVCNMYSELDAWDLHQFGYKCLNVVTRLRILKHLLELQFDENAKFKQEVNKMVASQMRTLSVGRDLNGLTYWYQQDPDCNVRVYREEQDDTEEGQSWTIVAREREELANLISKLEFNLQNPTLKDETRSNTPSEIGEPQRVQDLDSIKSEQHVDLKQGVHENGIDSRSIEEVKKEPDKTLSDKSGIIGKVKSEVDSGGSPQQDEKYLPCDKSVAPTHVKSPHEGDAQNVSSLSSTTELHEGVVVKSEPLCAESGGTEVASELAPAVTSFGDELSARLSASDEPVSVVDNETEKREAVTTATSERTDIVSEVGGTSVKEASAVCLVQGDAVTATDDSDANEMRIVAAKDPCDKQAAVCSYNSAGKTQSPCSVEGNQQLVVHNQSEQDAANETHGEVASDDSGKISIQAAVEDGPGKQPVKAVSDMEPGETCVRPASADENSEKPIQPVLGEGCGDEPESSNSLVKCEPGDKDVKRDKSVDESDKDDETVDKSDKGDETVDKSDKADETVDKRDKGDVNHDETFDKSDKDVEKCDKIVDESEKCVKEKDKGIDNIEKDLKKSDKGDKEHDENNKNVESGDKSESARDEIKDDNKNVDKNSKGDANGDNVDEKKTAGKAKPAGTLVKKGRKKKTDFLMPPELVDTPIRRSLRPRRQPPPPPVVEQILDSDELSDEEPKKNNKRKNKEDSDDEFVPTVSKSHRRKQLDSDMESEDEEGEVVAPKQRARTVKKTRDDGESDGEAEDDKPCTRCHEGDHPEWILLCDSCDAGYHTACLRPPLMDVPDGNWYCPPCEHKMLLEKLQEQLLDLDNELKEQDRLQKRQDRLDFVNVSLSNVLEKKRKHKRQRVMDSDEDDDENKENEEDEDQEEDGEDEEEDDDEEDSDEDTEWLRRSRRTRQEISYKFEEFDELIEDAVKDDIKEERVIPPGRNRGKDMTNITGLPPEDELPPVVARKGRHRRLTNLDASSETEEDAEDEEFKVTSEESSEKSEESPSMSEASDDSWAWRRRRRCPKPSRRSTRSAKGKRKKGFYRYKGDWVVDDEDSEASSDDYTTVRRRKVTKNVRYKEDSDTSSSASLPVHRRMTGKQRDTESGSWSGSGSNSDRVGARGVKRQKISSGKRKRIVVPQASDDDDDDDDDDVENHSNGGHAASSKRKLESDSDESGNKSGPSSACKRKNYRKVIGSESDDDSDVDDGKDSKGKSKVRAVNAKRSTRRASGHHVIESSDENDEDPCSQSRSSKSKTTKTSRVSHSETEEDSDDSGEEDPPTPKKDAKVKATAKRGTSRKDAQRKPSKKAETESKYEDEESNQSSEADDDDDDGDEDDDEEEEEEEEDENSDGDEEDKEEDEGNKPLSSKNKTQQLTPAKTSAMAKEGTKINPPNVGSQKSEEEVEGREVQAAIAVHDSDATIPCKSVPSQRSEIQSESGAEANTVSEQRQKGNKAETENAETVQKEVDCKTGLATVGINSVTAVESTPVELDEQRKRSETFPLKEPESTKVETVKAGKAGKIRKEGNDVTAQPMPTKTRAQQSRAAKKRGVLPTSPTPDVTQDTKTEADQSGEDNKEAVSDQDIVSPQVSQPVASNTCSGGMKEDQCKESALIPNSQDGKDERLPDTEKNPVLHELPSREPEDISRHSGSQQEPDEHTRDKTLSALEPPNDMPDGAHVPCKRVTKAGKAKRQRPPRKRGASKAAAAAAADSGNDVSEGSMNAPLGASRNAALEPRWIENELQGKSGGADYEAAVRDGRMDVQSREESREPSRDETRIAKDLDDNERRDSVGSDLQSGDELGARGENLGVPGTNMEAGAREMLPRGEKIGANPQGPPGSSLDRLQAHIEHVFQHEGPPPQLGRESGFPSQAYTRAEHPSMYPSKEDGNAFQHVGMGSEVAGVPLGPSGAFNGGARYYPGPMFQQRGPAPHGHFAHAGVPPYQVSHAGSPYQQGAPPYHGASTPPYPNASHYSPRPTAPPYQHGGGGGAAGGEAQFQRASPSYLQAHAHQYPQAAYGYPHGPHPGGQMAPMRHQASPTRGQASPPQRGSPTQQVSPPMRQSVIQPVPVRSSGAGFMIANILRDTRETLDPELSGDEAEPEYLEL</sequence>
<keyword evidence="1" id="KW-0479">Metal-binding</keyword>
<feature type="compositionally biased region" description="Basic residues" evidence="5">
    <location>
        <begin position="1080"/>
        <end position="1106"/>
    </location>
</feature>
<protein>
    <submittedName>
        <fullName evidence="8">Remodeling and spacing factor 1-like</fullName>
    </submittedName>
</protein>
<dbReference type="SUPFAM" id="SSF57903">
    <property type="entry name" value="FYVE/PHD zinc finger"/>
    <property type="match status" value="1"/>
</dbReference>
<feature type="compositionally biased region" description="Polar residues" evidence="5">
    <location>
        <begin position="1489"/>
        <end position="1509"/>
    </location>
</feature>
<feature type="compositionally biased region" description="Polar residues" evidence="5">
    <location>
        <begin position="1591"/>
        <end position="1606"/>
    </location>
</feature>
<organism evidence="7 8">
    <name type="scientific">Priapulus caudatus</name>
    <name type="common">Priapulid worm</name>
    <dbReference type="NCBI Taxonomy" id="37621"/>
    <lineage>
        <taxon>Eukaryota</taxon>
        <taxon>Metazoa</taxon>
        <taxon>Ecdysozoa</taxon>
        <taxon>Scalidophora</taxon>
        <taxon>Priapulida</taxon>
        <taxon>Priapulimorpha</taxon>
        <taxon>Priapulimorphida</taxon>
        <taxon>Priapulidae</taxon>
        <taxon>Priapulus</taxon>
    </lineage>
</organism>
<evidence type="ECO:0000313" key="8">
    <source>
        <dbReference type="RefSeq" id="XP_014672595.1"/>
    </source>
</evidence>
<feature type="compositionally biased region" description="Basic and acidic residues" evidence="5">
    <location>
        <begin position="219"/>
        <end position="260"/>
    </location>
</feature>
<feature type="domain" description="PHD-type" evidence="6">
    <location>
        <begin position="821"/>
        <end position="871"/>
    </location>
</feature>
<feature type="compositionally biased region" description="Basic and acidic residues" evidence="5">
    <location>
        <begin position="567"/>
        <end position="609"/>
    </location>
</feature>
<keyword evidence="7" id="KW-1185">Reference proteome</keyword>
<dbReference type="SMART" id="SM00249">
    <property type="entry name" value="PHD"/>
    <property type="match status" value="1"/>
</dbReference>
<evidence type="ECO:0000256" key="4">
    <source>
        <dbReference type="PROSITE-ProRule" id="PRU00146"/>
    </source>
</evidence>
<dbReference type="InterPro" id="IPR001965">
    <property type="entry name" value="Znf_PHD"/>
</dbReference>
<reference evidence="8" key="1">
    <citation type="submission" date="2025-08" db="UniProtKB">
        <authorList>
            <consortium name="RefSeq"/>
        </authorList>
    </citation>
    <scope>IDENTIFICATION</scope>
</reference>
<dbReference type="PANTHER" id="PTHR14296">
    <property type="entry name" value="REMODELING AND SPACING FACTOR 1"/>
    <property type="match status" value="1"/>
</dbReference>
<dbReference type="Proteomes" id="UP000695022">
    <property type="component" value="Unplaced"/>
</dbReference>
<feature type="compositionally biased region" description="Acidic residues" evidence="5">
    <location>
        <begin position="1204"/>
        <end position="1215"/>
    </location>
</feature>
<dbReference type="PANTHER" id="PTHR14296:SF16">
    <property type="entry name" value="REMODELING AND SPACING FACTOR 1"/>
    <property type="match status" value="1"/>
</dbReference>
<feature type="region of interest" description="Disordered" evidence="5">
    <location>
        <begin position="201"/>
        <end position="320"/>
    </location>
</feature>
<dbReference type="Pfam" id="PF00628">
    <property type="entry name" value="PHD"/>
    <property type="match status" value="1"/>
</dbReference>
<dbReference type="PROSITE" id="PS50016">
    <property type="entry name" value="ZF_PHD_2"/>
    <property type="match status" value="1"/>
</dbReference>
<feature type="region of interest" description="Disordered" evidence="5">
    <location>
        <begin position="1544"/>
        <end position="1882"/>
    </location>
</feature>
<evidence type="ECO:0000256" key="2">
    <source>
        <dbReference type="ARBA" id="ARBA00022771"/>
    </source>
</evidence>
<feature type="compositionally biased region" description="Basic and acidic residues" evidence="5">
    <location>
        <begin position="468"/>
        <end position="480"/>
    </location>
</feature>
<feature type="compositionally biased region" description="Basic and acidic residues" evidence="5">
    <location>
        <begin position="1624"/>
        <end position="1641"/>
    </location>
</feature>
<dbReference type="InterPro" id="IPR013083">
    <property type="entry name" value="Znf_RING/FYVE/PHD"/>
</dbReference>
<dbReference type="GeneID" id="106813062"/>
<feature type="compositionally biased region" description="Polar residues" evidence="5">
    <location>
        <begin position="1427"/>
        <end position="1441"/>
    </location>
</feature>
<evidence type="ECO:0000259" key="6">
    <source>
        <dbReference type="PROSITE" id="PS50016"/>
    </source>
</evidence>
<feature type="compositionally biased region" description="Acidic residues" evidence="5">
    <location>
        <begin position="2152"/>
        <end position="2164"/>
    </location>
</feature>
<feature type="compositionally biased region" description="Basic and acidic residues" evidence="5">
    <location>
        <begin position="988"/>
        <end position="999"/>
    </location>
</feature>
<dbReference type="InterPro" id="IPR019786">
    <property type="entry name" value="Zinc_finger_PHD-type_CS"/>
</dbReference>
<proteinExistence type="predicted"/>
<feature type="compositionally biased region" description="Basic and acidic residues" evidence="5">
    <location>
        <begin position="1554"/>
        <end position="1577"/>
    </location>
</feature>
<feature type="compositionally biased region" description="Basic residues" evidence="5">
    <location>
        <begin position="1129"/>
        <end position="1138"/>
    </location>
</feature>
<evidence type="ECO:0000313" key="7">
    <source>
        <dbReference type="Proteomes" id="UP000695022"/>
    </source>
</evidence>
<feature type="compositionally biased region" description="Acidic residues" evidence="5">
    <location>
        <begin position="926"/>
        <end position="962"/>
    </location>
</feature>
<feature type="compositionally biased region" description="Basic and acidic residues" evidence="5">
    <location>
        <begin position="1680"/>
        <end position="1708"/>
    </location>
</feature>
<feature type="compositionally biased region" description="Low complexity" evidence="5">
    <location>
        <begin position="1167"/>
        <end position="1177"/>
    </location>
</feature>
<name>A0ABM1EK74_PRICU</name>
<evidence type="ECO:0000256" key="1">
    <source>
        <dbReference type="ARBA" id="ARBA00022723"/>
    </source>
</evidence>
<feature type="compositionally biased region" description="Basic and acidic residues" evidence="5">
    <location>
        <begin position="1053"/>
        <end position="1066"/>
    </location>
</feature>
<dbReference type="Gene3D" id="3.30.40.10">
    <property type="entry name" value="Zinc/RING finger domain, C3HC4 (zinc finger)"/>
    <property type="match status" value="1"/>
</dbReference>
<keyword evidence="3" id="KW-0862">Zinc</keyword>
<feature type="compositionally biased region" description="Acidic residues" evidence="5">
    <location>
        <begin position="784"/>
        <end position="794"/>
    </location>
</feature>
<feature type="compositionally biased region" description="Acidic residues" evidence="5">
    <location>
        <begin position="1329"/>
        <end position="1341"/>
    </location>
</feature>
<feature type="compositionally biased region" description="Acidic residues" evidence="5">
    <location>
        <begin position="1113"/>
        <end position="1123"/>
    </location>
</feature>
<dbReference type="InterPro" id="IPR019787">
    <property type="entry name" value="Znf_PHD-finger"/>
</dbReference>
<feature type="region of interest" description="Disordered" evidence="5">
    <location>
        <begin position="1988"/>
        <end position="2054"/>
    </location>
</feature>
<feature type="compositionally biased region" description="Polar residues" evidence="5">
    <location>
        <begin position="1645"/>
        <end position="1661"/>
    </location>
</feature>
<feature type="compositionally biased region" description="Basic and acidic residues" evidence="5">
    <location>
        <begin position="1359"/>
        <end position="1376"/>
    </location>
</feature>
<feature type="compositionally biased region" description="Basic residues" evidence="5">
    <location>
        <begin position="1741"/>
        <end position="1762"/>
    </location>
</feature>
<dbReference type="InterPro" id="IPR011011">
    <property type="entry name" value="Znf_FYVE_PHD"/>
</dbReference>
<dbReference type="InterPro" id="IPR028938">
    <property type="entry name" value="Rsf1-like"/>
</dbReference>
<feature type="compositionally biased region" description="Acidic residues" evidence="5">
    <location>
        <begin position="1377"/>
        <end position="1423"/>
    </location>
</feature>
<feature type="region of interest" description="Disordered" evidence="5">
    <location>
        <begin position="622"/>
        <end position="827"/>
    </location>
</feature>
<accession>A0ABM1EK74</accession>
<evidence type="ECO:0000256" key="5">
    <source>
        <dbReference type="SAM" id="MobiDB-lite"/>
    </source>
</evidence>
<dbReference type="CDD" id="cd15543">
    <property type="entry name" value="PHD_RSF1"/>
    <property type="match status" value="1"/>
</dbReference>
<feature type="region of interest" description="Disordered" evidence="5">
    <location>
        <begin position="2074"/>
        <end position="2129"/>
    </location>
</feature>
<feature type="region of interest" description="Disordered" evidence="5">
    <location>
        <begin position="461"/>
        <end position="609"/>
    </location>
</feature>
<dbReference type="RefSeq" id="XP_014672595.1">
    <property type="nucleotide sequence ID" value="XM_014817109.1"/>
</dbReference>
<feature type="compositionally biased region" description="Basic and acidic residues" evidence="5">
    <location>
        <begin position="622"/>
        <end position="678"/>
    </location>
</feature>
<dbReference type="PROSITE" id="PS01359">
    <property type="entry name" value="ZF_PHD_1"/>
    <property type="match status" value="1"/>
</dbReference>
<feature type="region of interest" description="Disordered" evidence="5">
    <location>
        <begin position="915"/>
        <end position="1526"/>
    </location>
</feature>
<feature type="compositionally biased region" description="Basic and acidic residues" evidence="5">
    <location>
        <begin position="963"/>
        <end position="980"/>
    </location>
</feature>
<feature type="compositionally biased region" description="Basic residues" evidence="5">
    <location>
        <begin position="1184"/>
        <end position="1198"/>
    </location>
</feature>
<feature type="region of interest" description="Disordered" evidence="5">
    <location>
        <begin position="358"/>
        <end position="381"/>
    </location>
</feature>
<evidence type="ECO:0000256" key="3">
    <source>
        <dbReference type="ARBA" id="ARBA00022833"/>
    </source>
</evidence>
<gene>
    <name evidence="8" type="primary">LOC106813062</name>
</gene>
<feature type="compositionally biased region" description="Acidic residues" evidence="5">
    <location>
        <begin position="1042"/>
        <end position="1052"/>
    </location>
</feature>
<feature type="compositionally biased region" description="Basic and acidic residues" evidence="5">
    <location>
        <begin position="545"/>
        <end position="559"/>
    </location>
</feature>
<feature type="region of interest" description="Disordered" evidence="5">
    <location>
        <begin position="2145"/>
        <end position="2164"/>
    </location>
</feature>
<feature type="compositionally biased region" description="Basic and acidic residues" evidence="5">
    <location>
        <begin position="1510"/>
        <end position="1526"/>
    </location>
</feature>
<feature type="compositionally biased region" description="Basic and acidic residues" evidence="5">
    <location>
        <begin position="1814"/>
        <end position="1852"/>
    </location>
</feature>